<evidence type="ECO:0000313" key="4">
    <source>
        <dbReference type="EMBL" id="XCH24059.1"/>
    </source>
</evidence>
<name>A0AAU8FK40_9BACT</name>
<evidence type="ECO:0000259" key="3">
    <source>
        <dbReference type="PROSITE" id="PS51186"/>
    </source>
</evidence>
<dbReference type="InterPro" id="IPR016181">
    <property type="entry name" value="Acyl_CoA_acyltransferase"/>
</dbReference>
<keyword evidence="2" id="KW-0012">Acyltransferase</keyword>
<protein>
    <submittedName>
        <fullName evidence="4">GNAT family N-acetyltransferase</fullName>
    </submittedName>
</protein>
<dbReference type="InterPro" id="IPR000182">
    <property type="entry name" value="GNAT_dom"/>
</dbReference>
<dbReference type="GO" id="GO:0016747">
    <property type="term" value="F:acyltransferase activity, transferring groups other than amino-acyl groups"/>
    <property type="evidence" value="ECO:0007669"/>
    <property type="project" value="InterPro"/>
</dbReference>
<proteinExistence type="predicted"/>
<dbReference type="EMBL" id="CP159289">
    <property type="protein sequence ID" value="XCH24059.1"/>
    <property type="molecule type" value="Genomic_DNA"/>
</dbReference>
<dbReference type="Gene3D" id="3.40.630.30">
    <property type="match status" value="1"/>
</dbReference>
<keyword evidence="1" id="KW-0808">Transferase</keyword>
<evidence type="ECO:0000256" key="1">
    <source>
        <dbReference type="ARBA" id="ARBA00022679"/>
    </source>
</evidence>
<reference evidence="4" key="1">
    <citation type="submission" date="2024-06" db="EMBL/GenBank/DDBJ databases">
        <title>Sequencing and assembly of the genome of Dyadobacter sp. strain 676, a symbiont of Cyamopsis tetragonoloba.</title>
        <authorList>
            <person name="Guro P."/>
            <person name="Sazanova A."/>
            <person name="Kuznetsova I."/>
            <person name="Belimov A."/>
            <person name="Safronova V."/>
        </authorList>
    </citation>
    <scope>NUCLEOTIDE SEQUENCE</scope>
    <source>
        <strain evidence="4">676</strain>
    </source>
</reference>
<gene>
    <name evidence="4" type="ORF">ABV298_27720</name>
</gene>
<dbReference type="RefSeq" id="WP_353719382.1">
    <property type="nucleotide sequence ID" value="NZ_CP159289.1"/>
</dbReference>
<accession>A0AAU8FK40</accession>
<dbReference type="Pfam" id="PF00583">
    <property type="entry name" value="Acetyltransf_1"/>
    <property type="match status" value="1"/>
</dbReference>
<dbReference type="CDD" id="cd04301">
    <property type="entry name" value="NAT_SF"/>
    <property type="match status" value="1"/>
</dbReference>
<organism evidence="4">
    <name type="scientific">Dyadobacter sp. 676</name>
    <dbReference type="NCBI Taxonomy" id="3088362"/>
    <lineage>
        <taxon>Bacteria</taxon>
        <taxon>Pseudomonadati</taxon>
        <taxon>Bacteroidota</taxon>
        <taxon>Cytophagia</taxon>
        <taxon>Cytophagales</taxon>
        <taxon>Spirosomataceae</taxon>
        <taxon>Dyadobacter</taxon>
    </lineage>
</organism>
<dbReference type="PANTHER" id="PTHR43420:SF12">
    <property type="entry name" value="N-ACETYLTRANSFERASE DOMAIN-CONTAINING PROTEIN"/>
    <property type="match status" value="1"/>
</dbReference>
<feature type="domain" description="N-acetyltransferase" evidence="3">
    <location>
        <begin position="10"/>
        <end position="166"/>
    </location>
</feature>
<dbReference type="PROSITE" id="PS51186">
    <property type="entry name" value="GNAT"/>
    <property type="match status" value="1"/>
</dbReference>
<evidence type="ECO:0000256" key="2">
    <source>
        <dbReference type="ARBA" id="ARBA00023315"/>
    </source>
</evidence>
<dbReference type="AlphaFoldDB" id="A0AAU8FK40"/>
<dbReference type="InterPro" id="IPR050680">
    <property type="entry name" value="YpeA/RimI_acetyltransf"/>
</dbReference>
<dbReference type="PANTHER" id="PTHR43420">
    <property type="entry name" value="ACETYLTRANSFERASE"/>
    <property type="match status" value="1"/>
</dbReference>
<dbReference type="SUPFAM" id="SSF55729">
    <property type="entry name" value="Acyl-CoA N-acyltransferases (Nat)"/>
    <property type="match status" value="1"/>
</dbReference>
<sequence>MKFTLTNTTLTLRPVTSRDLPALLEIYSSTREKELERVPHWTDLMKKEFVSSQFNAQHEYYQKNYAGADFWVIESGKKTIGRLYLHENFQGKGIRIIDISILPEYRNQGLGQGIFKDLMNKAAELRRPLSIHVETFNPAKNLYTRLGFKTISETNGVYHLMEWKHTI</sequence>